<dbReference type="InterPro" id="IPR026351">
    <property type="entry name" value="rSAM_ArsS-like"/>
</dbReference>
<dbReference type="Proteomes" id="UP001597441">
    <property type="component" value="Unassembled WGS sequence"/>
</dbReference>
<evidence type="ECO:0000256" key="3">
    <source>
        <dbReference type="ARBA" id="ARBA00022723"/>
    </source>
</evidence>
<dbReference type="RefSeq" id="WP_388018995.1">
    <property type="nucleotide sequence ID" value="NZ_JBHUDT010000004.1"/>
</dbReference>
<dbReference type="Pfam" id="PF12345">
    <property type="entry name" value="DUF3641"/>
    <property type="match status" value="1"/>
</dbReference>
<evidence type="ECO:0000313" key="7">
    <source>
        <dbReference type="EMBL" id="MFD2535801.1"/>
    </source>
</evidence>
<accession>A0ABW5JVI1</accession>
<dbReference type="SUPFAM" id="SSF102114">
    <property type="entry name" value="Radical SAM enzymes"/>
    <property type="match status" value="1"/>
</dbReference>
<organism evidence="7 8">
    <name type="scientific">Gelatiniphilus marinus</name>
    <dbReference type="NCBI Taxonomy" id="1759464"/>
    <lineage>
        <taxon>Bacteria</taxon>
        <taxon>Pseudomonadati</taxon>
        <taxon>Bacteroidota</taxon>
        <taxon>Flavobacteriia</taxon>
        <taxon>Flavobacteriales</taxon>
        <taxon>Flavobacteriaceae</taxon>
        <taxon>Gelatiniphilus</taxon>
    </lineage>
</organism>
<dbReference type="PANTHER" id="PTHR43728">
    <property type="entry name" value="SLR0304 PROTEIN"/>
    <property type="match status" value="1"/>
</dbReference>
<gene>
    <name evidence="7" type="primary">arsS</name>
    <name evidence="7" type="ORF">ACFSQS_11865</name>
</gene>
<keyword evidence="5" id="KW-0411">Iron-sulfur</keyword>
<feature type="domain" description="Radical SAM core" evidence="6">
    <location>
        <begin position="51"/>
        <end position="284"/>
    </location>
</feature>
<dbReference type="SFLD" id="SFLDS00029">
    <property type="entry name" value="Radical_SAM"/>
    <property type="match status" value="1"/>
</dbReference>
<dbReference type="InterPro" id="IPR007197">
    <property type="entry name" value="rSAM"/>
</dbReference>
<evidence type="ECO:0000256" key="1">
    <source>
        <dbReference type="ARBA" id="ARBA00001966"/>
    </source>
</evidence>
<reference evidence="8" key="1">
    <citation type="journal article" date="2019" name="Int. J. Syst. Evol. Microbiol.">
        <title>The Global Catalogue of Microorganisms (GCM) 10K type strain sequencing project: providing services to taxonomists for standard genome sequencing and annotation.</title>
        <authorList>
            <consortium name="The Broad Institute Genomics Platform"/>
            <consortium name="The Broad Institute Genome Sequencing Center for Infectious Disease"/>
            <person name="Wu L."/>
            <person name="Ma J."/>
        </authorList>
    </citation>
    <scope>NUCLEOTIDE SEQUENCE [LARGE SCALE GENOMIC DNA]</scope>
    <source>
        <strain evidence="8">KCTC 42903</strain>
    </source>
</reference>
<dbReference type="NCBIfam" id="TIGR04167">
    <property type="entry name" value="rSAM_SeCys"/>
    <property type="match status" value="1"/>
</dbReference>
<evidence type="ECO:0000313" key="8">
    <source>
        <dbReference type="Proteomes" id="UP001597441"/>
    </source>
</evidence>
<dbReference type="PANTHER" id="PTHR43728:SF1">
    <property type="entry name" value="FE-S OXIDOREDUCTASE"/>
    <property type="match status" value="1"/>
</dbReference>
<sequence length="354" mass="39880">MNMTKTQSLHKRQSDLAQSNRQLEILSNGIFKNGELPTFKTKIAETNQFPLKAKKLEILQINVGYMCNQVCAHCHVDAGPDRKEIMTRETMQQCLNVIKSSGAHTLDLTGGAPEMNPNFRWFVKEASKVGIKDFIVRSNLTIIRANKKYHDLPEFFKKHNVHVVSSMPHWTRGKTDKQRGEGVFDQSIKALQELNAIGYGMPNSNLKLDLVYNPSGAFLPGDQMAMEKDFKKALLEDFNIQFHNLFAITNLPISRFLDYLIASENYEDYMYALVEAYNPSAVANVMCTNTLSVSWDGYLYDCDFNQMLKLPVNSKAKHISEYNKALLKGRNIVISQHCYGCTAGAGSSCQGVVA</sequence>
<dbReference type="InterPro" id="IPR024521">
    <property type="entry name" value="ArsS-like_C"/>
</dbReference>
<dbReference type="InterPro" id="IPR058240">
    <property type="entry name" value="rSAM_sf"/>
</dbReference>
<comment type="cofactor">
    <cofactor evidence="1">
        <name>[4Fe-4S] cluster</name>
        <dbReference type="ChEBI" id="CHEBI:49883"/>
    </cofactor>
</comment>
<keyword evidence="2" id="KW-0949">S-adenosyl-L-methionine</keyword>
<evidence type="ECO:0000256" key="4">
    <source>
        <dbReference type="ARBA" id="ARBA00023004"/>
    </source>
</evidence>
<dbReference type="InterPro" id="IPR013785">
    <property type="entry name" value="Aldolase_TIM"/>
</dbReference>
<dbReference type="PROSITE" id="PS51918">
    <property type="entry name" value="RADICAL_SAM"/>
    <property type="match status" value="1"/>
</dbReference>
<evidence type="ECO:0000256" key="2">
    <source>
        <dbReference type="ARBA" id="ARBA00022691"/>
    </source>
</evidence>
<proteinExistence type="predicted"/>
<protein>
    <submittedName>
        <fullName evidence="7">Arsenosugar biosynthesis radical SAM (Seleno)protein ArsS</fullName>
    </submittedName>
</protein>
<keyword evidence="8" id="KW-1185">Reference proteome</keyword>
<keyword evidence="4" id="KW-0408">Iron</keyword>
<name>A0ABW5JVI1_9FLAO</name>
<comment type="caution">
    <text evidence="7">The sequence shown here is derived from an EMBL/GenBank/DDBJ whole genome shotgun (WGS) entry which is preliminary data.</text>
</comment>
<dbReference type="SFLD" id="SFLDG01067">
    <property type="entry name" value="SPASM/twitch_domain_containing"/>
    <property type="match status" value="1"/>
</dbReference>
<dbReference type="Gene3D" id="3.20.20.70">
    <property type="entry name" value="Aldolase class I"/>
    <property type="match status" value="1"/>
</dbReference>
<dbReference type="EMBL" id="JBHULK010000004">
    <property type="protein sequence ID" value="MFD2535801.1"/>
    <property type="molecule type" value="Genomic_DNA"/>
</dbReference>
<dbReference type="CDD" id="cd01335">
    <property type="entry name" value="Radical_SAM"/>
    <property type="match status" value="1"/>
</dbReference>
<keyword evidence="3" id="KW-0479">Metal-binding</keyword>
<evidence type="ECO:0000259" key="6">
    <source>
        <dbReference type="PROSITE" id="PS51918"/>
    </source>
</evidence>
<dbReference type="Pfam" id="PF04055">
    <property type="entry name" value="Radical_SAM"/>
    <property type="match status" value="1"/>
</dbReference>
<evidence type="ECO:0000256" key="5">
    <source>
        <dbReference type="ARBA" id="ARBA00023014"/>
    </source>
</evidence>